<evidence type="ECO:0000256" key="7">
    <source>
        <dbReference type="ARBA" id="ARBA00023284"/>
    </source>
</evidence>
<evidence type="ECO:0000256" key="1">
    <source>
        <dbReference type="ARBA" id="ARBA00007532"/>
    </source>
</evidence>
<comment type="subcellular location">
    <subcellularLocation>
        <location evidence="12">Cytoplasm</location>
    </subcellularLocation>
</comment>
<dbReference type="GO" id="GO:0050660">
    <property type="term" value="F:flavin adenine dinucleotide binding"/>
    <property type="evidence" value="ECO:0007669"/>
    <property type="project" value="InterPro"/>
</dbReference>
<dbReference type="GO" id="GO:0050661">
    <property type="term" value="F:NADP binding"/>
    <property type="evidence" value="ECO:0007669"/>
    <property type="project" value="InterPro"/>
</dbReference>
<evidence type="ECO:0000256" key="12">
    <source>
        <dbReference type="RuleBase" id="RU365016"/>
    </source>
</evidence>
<keyword evidence="6" id="KW-1015">Disulfide bond</keyword>
<feature type="binding site" evidence="9">
    <location>
        <position position="358"/>
    </location>
    <ligand>
        <name>FAD</name>
        <dbReference type="ChEBI" id="CHEBI:57692"/>
    </ligand>
</feature>
<keyword evidence="5 11" id="KW-0560">Oxidoreductase</keyword>
<dbReference type="PANTHER" id="PTHR42737:SF2">
    <property type="entry name" value="GLUTATHIONE REDUCTASE"/>
    <property type="match status" value="1"/>
</dbReference>
<comment type="catalytic activity">
    <reaction evidence="12">
        <text>2 glutathione + NADP(+) = glutathione disulfide + NADPH + H(+)</text>
        <dbReference type="Rhea" id="RHEA:11740"/>
        <dbReference type="ChEBI" id="CHEBI:15378"/>
        <dbReference type="ChEBI" id="CHEBI:57783"/>
        <dbReference type="ChEBI" id="CHEBI:57925"/>
        <dbReference type="ChEBI" id="CHEBI:58297"/>
        <dbReference type="ChEBI" id="CHEBI:58349"/>
        <dbReference type="EC" id="1.8.1.7"/>
    </reaction>
</comment>
<keyword evidence="7 11" id="KW-0676">Redox-active center</keyword>
<feature type="binding site" evidence="9">
    <location>
        <position position="317"/>
    </location>
    <ligand>
        <name>NAD(+)</name>
        <dbReference type="ChEBI" id="CHEBI:57540"/>
    </ligand>
</feature>
<dbReference type="SUPFAM" id="SSF51905">
    <property type="entry name" value="FAD/NAD(P)-binding domain"/>
    <property type="match status" value="1"/>
</dbReference>
<evidence type="ECO:0000259" key="13">
    <source>
        <dbReference type="Pfam" id="PF02852"/>
    </source>
</evidence>
<feature type="binding site" evidence="9">
    <location>
        <begin position="224"/>
        <end position="231"/>
    </location>
    <ligand>
        <name>NAD(+)</name>
        <dbReference type="ChEBI" id="CHEBI:57540"/>
    </ligand>
</feature>
<dbReference type="GO" id="GO:0005829">
    <property type="term" value="C:cytosol"/>
    <property type="evidence" value="ECO:0007669"/>
    <property type="project" value="TreeGrafter"/>
</dbReference>
<keyword evidence="12" id="KW-0963">Cytoplasm</keyword>
<evidence type="ECO:0000256" key="4">
    <source>
        <dbReference type="ARBA" id="ARBA00022827"/>
    </source>
</evidence>
<dbReference type="NCBIfam" id="NF004776">
    <property type="entry name" value="PRK06116.1"/>
    <property type="match status" value="1"/>
</dbReference>
<keyword evidence="9" id="KW-0547">Nucleotide-binding</keyword>
<feature type="binding site" evidence="9">
    <location>
        <position position="96"/>
    </location>
    <ligand>
        <name>FAD</name>
        <dbReference type="ChEBI" id="CHEBI:57692"/>
    </ligand>
</feature>
<dbReference type="SUPFAM" id="SSF55424">
    <property type="entry name" value="FAD/NAD-linked reductases, dimerisation (C-terminal) domain"/>
    <property type="match status" value="1"/>
</dbReference>
<evidence type="ECO:0000256" key="2">
    <source>
        <dbReference type="ARBA" id="ARBA00011738"/>
    </source>
</evidence>
<dbReference type="PROSITE" id="PS00076">
    <property type="entry name" value="PYRIDINE_REDOX_1"/>
    <property type="match status" value="1"/>
</dbReference>
<dbReference type="Gene3D" id="3.30.390.30">
    <property type="match status" value="1"/>
</dbReference>
<dbReference type="InterPro" id="IPR006322">
    <property type="entry name" value="Glutathione_Rdtase_euk/bac"/>
</dbReference>
<comment type="function">
    <text evidence="12">Catalyzes the reduction of glutathione disulfide (GSSG) to reduced glutathione (GSH). Constitutes the major mechanism to maintain a high GSH:GSSG ratio in the cytosol.</text>
</comment>
<sequence>MNYLSCFSVYSLSRVYVKIETLSAKNRILQLYKALSTMPPTNVNKKQYDYLVIGGGSGGLASARKASGTYGYKVGLIESSGRLGGTCVNVGCVPKKVMFNTASIAEALHDAKQYGFDLPSIPKFDWNYLKKKRDAYIKRLNGIYLNNLNKDKVEYIEGSASFVSKNVVKVEYNGNVEEIEAKKILIATGGHPHIPHDIPGANLGISSDGFFDLEEQPKRVMVVGTGYIGIELAGIFNALGSDTTIVSRSGEILRSFDPIIKDTIHDQIKKEGLRVLTYGQVQSLARDSPNGPIKVQFKSKETNETTEEFDTLLWAIGRDPNTKNLNLENIGINLNEKGYVVADEYQNTSVDEVYALGDVCGIEQLTPVAIAAGRRLSDRLFGGPNFTNSKLDYNNVPTVVFHGTCGSVGLTEPEARKKYGDDNVKAYSSKFVNLYNAMTEHKPVTAYKLVVVGEEEKVVGVHLVGRDSAEILQGFAVAVKMGATKKDFDNTVAIHPTAAEELVTMK</sequence>
<comment type="cofactor">
    <cofactor evidence="9">
        <name>FAD</name>
        <dbReference type="ChEBI" id="CHEBI:57692"/>
    </cofactor>
    <text evidence="9">Binds 1 FAD per subunit.</text>
</comment>
<evidence type="ECO:0000256" key="6">
    <source>
        <dbReference type="ARBA" id="ARBA00023157"/>
    </source>
</evidence>
<accession>A0A1D1XCA7</accession>
<evidence type="ECO:0000256" key="9">
    <source>
        <dbReference type="PIRSR" id="PIRSR000350-3"/>
    </source>
</evidence>
<feature type="disulfide bond" description="Redox-active" evidence="10">
    <location>
        <begin position="87"/>
        <end position="92"/>
    </location>
</feature>
<dbReference type="InterPro" id="IPR016156">
    <property type="entry name" value="FAD/NAD-linked_Rdtase_dimer_sf"/>
</dbReference>
<dbReference type="Pfam" id="PF07992">
    <property type="entry name" value="Pyr_redox_2"/>
    <property type="match status" value="1"/>
</dbReference>
<reference evidence="15" key="1">
    <citation type="submission" date="2015-07" db="EMBL/GenBank/DDBJ databases">
        <title>Transcriptome Assembly of Anthurium amnicola.</title>
        <authorList>
            <person name="Suzuki J."/>
        </authorList>
    </citation>
    <scope>NUCLEOTIDE SEQUENCE</scope>
</reference>
<evidence type="ECO:0000256" key="10">
    <source>
        <dbReference type="PIRSR" id="PIRSR000350-4"/>
    </source>
</evidence>
<dbReference type="AlphaFoldDB" id="A0A1D1XCA7"/>
<dbReference type="InterPro" id="IPR001100">
    <property type="entry name" value="Pyr_nuc-diS_OxRdtase"/>
</dbReference>
<feature type="domain" description="FAD/NAD(P)-binding" evidence="14">
    <location>
        <begin position="48"/>
        <end position="373"/>
    </location>
</feature>
<dbReference type="InterPro" id="IPR004099">
    <property type="entry name" value="Pyr_nucl-diS_OxRdtase_dimer"/>
</dbReference>
<dbReference type="EC" id="1.8.1.7" evidence="12"/>
<dbReference type="PRINTS" id="PR00368">
    <property type="entry name" value="FADPNR"/>
</dbReference>
<dbReference type="Pfam" id="PF02852">
    <property type="entry name" value="Pyr_redox_dim"/>
    <property type="match status" value="1"/>
</dbReference>
<keyword evidence="3 11" id="KW-0285">Flavoprotein</keyword>
<evidence type="ECO:0000313" key="15">
    <source>
        <dbReference type="EMBL" id="JAT40073.1"/>
    </source>
</evidence>
<evidence type="ECO:0000259" key="14">
    <source>
        <dbReference type="Pfam" id="PF07992"/>
    </source>
</evidence>
<protein>
    <recommendedName>
        <fullName evidence="12">Glutathione reductase</fullName>
        <ecNumber evidence="12">1.8.1.7</ecNumber>
    </recommendedName>
</protein>
<dbReference type="GO" id="GO:0034599">
    <property type="term" value="P:cellular response to oxidative stress"/>
    <property type="evidence" value="ECO:0007669"/>
    <property type="project" value="TreeGrafter"/>
</dbReference>
<dbReference type="FunFam" id="3.50.50.60:FF:000235">
    <property type="entry name" value="Glutathione reductase"/>
    <property type="match status" value="1"/>
</dbReference>
<feature type="active site" description="Proton acceptor" evidence="8">
    <location>
        <position position="495"/>
    </location>
</feature>
<comment type="similarity">
    <text evidence="1 11">Belongs to the class-I pyridine nucleotide-disulfide oxidoreductase family.</text>
</comment>
<dbReference type="FunFam" id="3.30.390.30:FF:000003">
    <property type="entry name" value="Glutathione reductase"/>
    <property type="match status" value="1"/>
</dbReference>
<dbReference type="NCBIfam" id="TIGR01421">
    <property type="entry name" value="gluta_reduc_1"/>
    <property type="match status" value="1"/>
</dbReference>
<evidence type="ECO:0000256" key="8">
    <source>
        <dbReference type="PIRSR" id="PIRSR000350-2"/>
    </source>
</evidence>
<dbReference type="GO" id="GO:0045454">
    <property type="term" value="P:cell redox homeostasis"/>
    <property type="evidence" value="ECO:0007669"/>
    <property type="project" value="InterPro"/>
</dbReference>
<dbReference type="Gene3D" id="3.50.50.60">
    <property type="entry name" value="FAD/NAD(P)-binding domain"/>
    <property type="match status" value="2"/>
</dbReference>
<dbReference type="InterPro" id="IPR023753">
    <property type="entry name" value="FAD/NAD-binding_dom"/>
</dbReference>
<keyword evidence="12" id="KW-0521">NADP</keyword>
<feature type="domain" description="Pyridine nucleotide-disulphide oxidoreductase dimerisation" evidence="13">
    <location>
        <begin position="398"/>
        <end position="505"/>
    </location>
</feature>
<evidence type="ECO:0000256" key="5">
    <source>
        <dbReference type="ARBA" id="ARBA00023002"/>
    </source>
</evidence>
<dbReference type="PANTHER" id="PTHR42737">
    <property type="entry name" value="GLUTATHIONE REDUCTASE"/>
    <property type="match status" value="1"/>
</dbReference>
<dbReference type="EMBL" id="GDJX01027863">
    <property type="protein sequence ID" value="JAT40073.1"/>
    <property type="molecule type" value="Transcribed_RNA"/>
</dbReference>
<dbReference type="PRINTS" id="PR00411">
    <property type="entry name" value="PNDRDTASEI"/>
</dbReference>
<keyword evidence="4 9" id="KW-0274">FAD</keyword>
<dbReference type="InterPro" id="IPR012999">
    <property type="entry name" value="Pyr_OxRdtase_I_AS"/>
</dbReference>
<dbReference type="InterPro" id="IPR036188">
    <property type="entry name" value="FAD/NAD-bd_sf"/>
</dbReference>
<name>A0A1D1XCA7_9ARAE</name>
<evidence type="ECO:0000256" key="3">
    <source>
        <dbReference type="ARBA" id="ARBA00022630"/>
    </source>
</evidence>
<organism evidence="15">
    <name type="scientific">Anthurium amnicola</name>
    <dbReference type="NCBI Taxonomy" id="1678845"/>
    <lineage>
        <taxon>Eukaryota</taxon>
        <taxon>Viridiplantae</taxon>
        <taxon>Streptophyta</taxon>
        <taxon>Embryophyta</taxon>
        <taxon>Tracheophyta</taxon>
        <taxon>Spermatophyta</taxon>
        <taxon>Magnoliopsida</taxon>
        <taxon>Liliopsida</taxon>
        <taxon>Araceae</taxon>
        <taxon>Pothoideae</taxon>
        <taxon>Potheae</taxon>
        <taxon>Anthurium</taxon>
    </lineage>
</organism>
<keyword evidence="9" id="KW-0520">NAD</keyword>
<evidence type="ECO:0000256" key="11">
    <source>
        <dbReference type="RuleBase" id="RU003691"/>
    </source>
</evidence>
<dbReference type="GO" id="GO:0006749">
    <property type="term" value="P:glutathione metabolic process"/>
    <property type="evidence" value="ECO:0007669"/>
    <property type="project" value="InterPro"/>
</dbReference>
<gene>
    <name evidence="15" type="primary">glr-1_2</name>
    <name evidence="15" type="ORF">g.16524</name>
</gene>
<comment type="subunit">
    <text evidence="2">Homodimer.</text>
</comment>
<dbReference type="InterPro" id="IPR046952">
    <property type="entry name" value="GSHR/TRXR-like"/>
</dbReference>
<proteinExistence type="inferred from homology"/>
<dbReference type="GO" id="GO:0004362">
    <property type="term" value="F:glutathione-disulfide reductase (NADPH) activity"/>
    <property type="evidence" value="ECO:0007669"/>
    <property type="project" value="UniProtKB-EC"/>
</dbReference>
<dbReference type="GO" id="GO:0005739">
    <property type="term" value="C:mitochondrion"/>
    <property type="evidence" value="ECO:0007669"/>
    <property type="project" value="TreeGrafter"/>
</dbReference>
<dbReference type="PIRSF" id="PIRSF000350">
    <property type="entry name" value="Mercury_reductase_MerA"/>
    <property type="match status" value="1"/>
</dbReference>